<dbReference type="InterPro" id="IPR035969">
    <property type="entry name" value="Rab-GAP_TBC_sf"/>
</dbReference>
<dbReference type="SUPFAM" id="SSF47923">
    <property type="entry name" value="Ypt/Rab-GAP domain of gyp1p"/>
    <property type="match status" value="3"/>
</dbReference>
<dbReference type="AlphaFoldDB" id="A0A4P9Y1G3"/>
<feature type="domain" description="Rab-GAP TBC" evidence="2">
    <location>
        <begin position="59"/>
        <end position="527"/>
    </location>
</feature>
<evidence type="ECO:0000259" key="2">
    <source>
        <dbReference type="PROSITE" id="PS50086"/>
    </source>
</evidence>
<dbReference type="SMART" id="SM00164">
    <property type="entry name" value="TBC"/>
    <property type="match status" value="1"/>
</dbReference>
<protein>
    <submittedName>
        <fullName evidence="3">Rab-GTPase-TBC domain-containing protein</fullName>
    </submittedName>
</protein>
<dbReference type="Gene3D" id="1.10.8.270">
    <property type="entry name" value="putative rabgap domain of human tbc1 domain family member 14 like domains"/>
    <property type="match status" value="1"/>
</dbReference>
<feature type="compositionally biased region" description="Polar residues" evidence="1">
    <location>
        <begin position="159"/>
        <end position="168"/>
    </location>
</feature>
<feature type="region of interest" description="Disordered" evidence="1">
    <location>
        <begin position="751"/>
        <end position="772"/>
    </location>
</feature>
<feature type="region of interest" description="Disordered" evidence="1">
    <location>
        <begin position="789"/>
        <end position="810"/>
    </location>
</feature>
<gene>
    <name evidence="3" type="ORF">BJ684DRAFT_20867</name>
</gene>
<feature type="region of interest" description="Disordered" evidence="1">
    <location>
        <begin position="648"/>
        <end position="675"/>
    </location>
</feature>
<organism evidence="3 4">
    <name type="scientific">Piptocephalis cylindrospora</name>
    <dbReference type="NCBI Taxonomy" id="1907219"/>
    <lineage>
        <taxon>Eukaryota</taxon>
        <taxon>Fungi</taxon>
        <taxon>Fungi incertae sedis</taxon>
        <taxon>Zoopagomycota</taxon>
        <taxon>Zoopagomycotina</taxon>
        <taxon>Zoopagomycetes</taxon>
        <taxon>Zoopagales</taxon>
        <taxon>Piptocephalidaceae</taxon>
        <taxon>Piptocephalis</taxon>
    </lineage>
</organism>
<dbReference type="Pfam" id="PF00566">
    <property type="entry name" value="RabGAP-TBC"/>
    <property type="match status" value="1"/>
</dbReference>
<proteinExistence type="predicted"/>
<evidence type="ECO:0000313" key="4">
    <source>
        <dbReference type="Proteomes" id="UP000267251"/>
    </source>
</evidence>
<evidence type="ECO:0000313" key="3">
    <source>
        <dbReference type="EMBL" id="RKP12603.1"/>
    </source>
</evidence>
<dbReference type="InterPro" id="IPR000195">
    <property type="entry name" value="Rab-GAP-TBC_dom"/>
</dbReference>
<dbReference type="PANTHER" id="PTHR22957">
    <property type="entry name" value="TBC1 DOMAIN FAMILY MEMBER GTPASE-ACTIVATING PROTEIN"/>
    <property type="match status" value="1"/>
</dbReference>
<dbReference type="Gene3D" id="1.10.472.80">
    <property type="entry name" value="Ypt/Rab-GAP domain of gyp1p, domain 3"/>
    <property type="match status" value="1"/>
</dbReference>
<evidence type="ECO:0000256" key="1">
    <source>
        <dbReference type="SAM" id="MobiDB-lite"/>
    </source>
</evidence>
<dbReference type="EMBL" id="KZ988272">
    <property type="protein sequence ID" value="RKP12603.1"/>
    <property type="molecule type" value="Genomic_DNA"/>
</dbReference>
<dbReference type="GO" id="GO:0005096">
    <property type="term" value="F:GTPase activator activity"/>
    <property type="evidence" value="ECO:0007669"/>
    <property type="project" value="TreeGrafter"/>
</dbReference>
<dbReference type="GO" id="GO:0006886">
    <property type="term" value="P:intracellular protein transport"/>
    <property type="evidence" value="ECO:0007669"/>
    <property type="project" value="TreeGrafter"/>
</dbReference>
<reference evidence="4" key="1">
    <citation type="journal article" date="2018" name="Nat. Microbiol.">
        <title>Leveraging single-cell genomics to expand the fungal tree of life.</title>
        <authorList>
            <person name="Ahrendt S.R."/>
            <person name="Quandt C.A."/>
            <person name="Ciobanu D."/>
            <person name="Clum A."/>
            <person name="Salamov A."/>
            <person name="Andreopoulos B."/>
            <person name="Cheng J.F."/>
            <person name="Woyke T."/>
            <person name="Pelin A."/>
            <person name="Henrissat B."/>
            <person name="Reynolds N.K."/>
            <person name="Benny G.L."/>
            <person name="Smith M.E."/>
            <person name="James T.Y."/>
            <person name="Grigoriev I.V."/>
        </authorList>
    </citation>
    <scope>NUCLEOTIDE SEQUENCE [LARGE SCALE GENOMIC DNA]</scope>
</reference>
<feature type="compositionally biased region" description="Basic and acidic residues" evidence="1">
    <location>
        <begin position="184"/>
        <end position="201"/>
    </location>
</feature>
<accession>A0A4P9Y1G3</accession>
<sequence length="874" mass="96061">MTLTTTSSYSTLPEADRVARILELLSPLPPPEAMAAAEDTPNPYVNLSEFRELCFYGIPEWPGIRETAWKLLLGLLPSDKRKWPSSLAGSRERYLGFVRDFLIKDPSETKADPVDEARLLQIRRDVKRTLPELGVLHRAVPDSPYSPLTSAARRESVLMQPSTPTLIHQSWAIPEEEEGEEEGIGGKEEERKSKAKGKDASIIKYPSPKPMPTSTSTSQLSIPVPVPKIQLPPGQGFTIHDDDDDDDDDDDNFLDMTGIDVRRMKGRASTLKDLPGRGLALPSQPLPNSHDPASALAEAVDQGKEDLVAMGGIKGRNRSRSFSDAAGRSRRIKKAPPRLPLHMPVTRPIEQPQESVKYAVYERLKHLAHPPPLCSPLRPPSPHRPDLHWEVVERILYLYARLNPGVGYVQGMNYLLAPIYWLFAQDPNEAQAANAEADAFFCFTALMTDARDHFIPSLDGDAEGGVKASLSRLSQRLWRRDPGLRADLREKSLQPHYYAFRWCTCLCTMDWPFAEVLRIWDSLLADPERGEGGGKGFPYLADFCCAMLIVCRETLMQGTFEENLIMLQVRRKCAEDEAAERGERVGGGGGRGKSTGVAVGGSGGLPGRSHLWDSATSVVGRHTPVAAEAVRRTTSVFASLTSVITDPLKPLSSPTDGNEEGKWSGWGGPIRPRGDSQATILSRAESESGLDARLRPSAAWGFLGGGRWRDRADSVASVVSTPAAYGTWHASQEEDSSSLVENEVEIEEDMVEVERPESTEPSSPSVPLEDTTRVEIEKEPEETVVNSISRWWGGWGGGGEDEPAKTQEHVRKPREILVDQTEGDGVGRRASMILSPISSYFTARPVRPQSILGIPSLLNASAKEEEGGVSEGTW</sequence>
<name>A0A4P9Y1G3_9FUNG</name>
<keyword evidence="4" id="KW-1185">Reference proteome</keyword>
<feature type="compositionally biased region" description="Acidic residues" evidence="1">
    <location>
        <begin position="174"/>
        <end position="183"/>
    </location>
</feature>
<dbReference type="PROSITE" id="PS50086">
    <property type="entry name" value="TBC_RABGAP"/>
    <property type="match status" value="1"/>
</dbReference>
<dbReference type="Proteomes" id="UP000267251">
    <property type="component" value="Unassembled WGS sequence"/>
</dbReference>
<dbReference type="PANTHER" id="PTHR22957:SF27">
    <property type="entry name" value="TBC1 DOMAIN FAMILY MEMBER 13"/>
    <property type="match status" value="1"/>
</dbReference>
<feature type="region of interest" description="Disordered" evidence="1">
    <location>
        <begin position="158"/>
        <end position="220"/>
    </location>
</feature>
<dbReference type="OrthoDB" id="29853at2759"/>